<dbReference type="RefSeq" id="WP_007654307.1">
    <property type="nucleotide sequence ID" value="NZ_KQ033915.1"/>
</dbReference>
<comment type="caution">
    <text evidence="6">The sequence shown here is derived from an EMBL/GenBank/DDBJ whole genome shotgun (WGS) entry which is preliminary data.</text>
</comment>
<sequence>MEIRLNKLLSDAGLCSRREADKFIEMGRVTVNGKQPEVGQKVSKADIVMLDDIKVNFSQAQEHARTGSGKTQNLIFGDPVAKVEKKEKKVEDSAPVEKKKPSGSGSKLRPGKYVKYNKYAAARKAAKSGEKPKDKLTPEEKALKDAMRPKFGKSLGKAAVAQRLAASPKSASLRKTSKNNPINKGKRVATRNKPKGE</sequence>
<dbReference type="GO" id="GO:0000455">
    <property type="term" value="P:enzyme-directed rRNA pseudouridine synthesis"/>
    <property type="evidence" value="ECO:0007669"/>
    <property type="project" value="UniProtKB-ARBA"/>
</dbReference>
<evidence type="ECO:0000259" key="5">
    <source>
        <dbReference type="SMART" id="SM00363"/>
    </source>
</evidence>
<evidence type="ECO:0000256" key="3">
    <source>
        <dbReference type="PROSITE-ProRule" id="PRU00182"/>
    </source>
</evidence>
<accession>A0A0F5IIZ2</accession>
<evidence type="ECO:0000313" key="7">
    <source>
        <dbReference type="Proteomes" id="UP000033047"/>
    </source>
</evidence>
<dbReference type="SMART" id="SM00363">
    <property type="entry name" value="S4"/>
    <property type="match status" value="1"/>
</dbReference>
<dbReference type="Proteomes" id="UP000033047">
    <property type="component" value="Unassembled WGS sequence"/>
</dbReference>
<dbReference type="PATRIC" id="fig|927665.4.peg.5091"/>
<dbReference type="InterPro" id="IPR036986">
    <property type="entry name" value="S4_RNA-bd_sf"/>
</dbReference>
<feature type="domain" description="RNA-binding S4" evidence="5">
    <location>
        <begin position="3"/>
        <end position="63"/>
    </location>
</feature>
<keyword evidence="2" id="KW-0413">Isomerase</keyword>
<reference evidence="6 7" key="1">
    <citation type="submission" date="2013-04" db="EMBL/GenBank/DDBJ databases">
        <title>The Genome Sequence of Parabacteroides goldsteinii DSM 19448.</title>
        <authorList>
            <consortium name="The Broad Institute Genomics Platform"/>
            <person name="Earl A."/>
            <person name="Ward D."/>
            <person name="Feldgarden M."/>
            <person name="Gevers D."/>
            <person name="Martens E."/>
            <person name="Sakamoto M."/>
            <person name="Benno Y."/>
            <person name="Song Y."/>
            <person name="Liu C."/>
            <person name="Lee J."/>
            <person name="Bolanos M."/>
            <person name="Vaisanen M.L."/>
            <person name="Finegold S.M."/>
            <person name="Walker B."/>
            <person name="Young S."/>
            <person name="Zeng Q."/>
            <person name="Gargeya S."/>
            <person name="Fitzgerald M."/>
            <person name="Haas B."/>
            <person name="Abouelleil A."/>
            <person name="Allen A.W."/>
            <person name="Alvarado L."/>
            <person name="Arachchi H.M."/>
            <person name="Berlin A.M."/>
            <person name="Chapman S.B."/>
            <person name="Gainer-Dewar J."/>
            <person name="Goldberg J."/>
            <person name="Griggs A."/>
            <person name="Gujja S."/>
            <person name="Hansen M."/>
            <person name="Howarth C."/>
            <person name="Imamovic A."/>
            <person name="Ireland A."/>
            <person name="Larimer J."/>
            <person name="McCowan C."/>
            <person name="Murphy C."/>
            <person name="Pearson M."/>
            <person name="Poon T.W."/>
            <person name="Priest M."/>
            <person name="Roberts A."/>
            <person name="Saif S."/>
            <person name="Shea T."/>
            <person name="Sisk P."/>
            <person name="Sykes S."/>
            <person name="Wortman J."/>
            <person name="Nusbaum C."/>
            <person name="Birren B."/>
        </authorList>
    </citation>
    <scope>NUCLEOTIDE SEQUENCE [LARGE SCALE GENOMIC DNA]</scope>
    <source>
        <strain evidence="6 7">DSM 19448</strain>
    </source>
</reference>
<feature type="compositionally biased region" description="Basic and acidic residues" evidence="4">
    <location>
        <begin position="127"/>
        <end position="148"/>
    </location>
</feature>
<dbReference type="AlphaFoldDB" id="A0A0F5IIZ2"/>
<name>A0A0F5IIZ2_9BACT</name>
<dbReference type="STRING" id="927665.HMPREF1535_04968"/>
<dbReference type="GeneID" id="69984094"/>
<evidence type="ECO:0000256" key="2">
    <source>
        <dbReference type="ARBA" id="ARBA00023235"/>
    </source>
</evidence>
<feature type="compositionally biased region" description="Low complexity" evidence="4">
    <location>
        <begin position="113"/>
        <end position="123"/>
    </location>
</feature>
<dbReference type="GO" id="GO:0003723">
    <property type="term" value="F:RNA binding"/>
    <property type="evidence" value="ECO:0007669"/>
    <property type="project" value="UniProtKB-KW"/>
</dbReference>
<keyword evidence="3" id="KW-0694">RNA-binding</keyword>
<feature type="compositionally biased region" description="Basic and acidic residues" evidence="4">
    <location>
        <begin position="84"/>
        <end position="100"/>
    </location>
</feature>
<dbReference type="Pfam" id="PF01479">
    <property type="entry name" value="S4"/>
    <property type="match status" value="1"/>
</dbReference>
<feature type="compositionally biased region" description="Polar residues" evidence="4">
    <location>
        <begin position="169"/>
        <end position="182"/>
    </location>
</feature>
<gene>
    <name evidence="6" type="ORF">HMPREF1535_04968</name>
</gene>
<proteinExistence type="inferred from homology"/>
<dbReference type="CDD" id="cd00165">
    <property type="entry name" value="S4"/>
    <property type="match status" value="1"/>
</dbReference>
<evidence type="ECO:0000256" key="1">
    <source>
        <dbReference type="ARBA" id="ARBA00008348"/>
    </source>
</evidence>
<dbReference type="HOGENOM" id="CLU_1359314_0_0_10"/>
<dbReference type="Gene3D" id="3.10.290.10">
    <property type="entry name" value="RNA-binding S4 domain"/>
    <property type="match status" value="1"/>
</dbReference>
<dbReference type="SUPFAM" id="SSF55174">
    <property type="entry name" value="Alpha-L RNA-binding motif"/>
    <property type="match status" value="1"/>
</dbReference>
<feature type="region of interest" description="Disordered" evidence="4">
    <location>
        <begin position="84"/>
        <end position="197"/>
    </location>
</feature>
<dbReference type="PROSITE" id="PS50889">
    <property type="entry name" value="S4"/>
    <property type="match status" value="1"/>
</dbReference>
<comment type="similarity">
    <text evidence="1">Belongs to the pseudouridine synthase RsuA family.</text>
</comment>
<organism evidence="6 7">
    <name type="scientific">Parabacteroides goldsteinii DSM 19448 = WAL 12034</name>
    <dbReference type="NCBI Taxonomy" id="927665"/>
    <lineage>
        <taxon>Bacteria</taxon>
        <taxon>Pseudomonadati</taxon>
        <taxon>Bacteroidota</taxon>
        <taxon>Bacteroidia</taxon>
        <taxon>Bacteroidales</taxon>
        <taxon>Tannerellaceae</taxon>
        <taxon>Parabacteroides</taxon>
    </lineage>
</organism>
<protein>
    <recommendedName>
        <fullName evidence="5">RNA-binding S4 domain-containing protein</fullName>
    </recommendedName>
</protein>
<evidence type="ECO:0000256" key="4">
    <source>
        <dbReference type="SAM" id="MobiDB-lite"/>
    </source>
</evidence>
<dbReference type="EMBL" id="AQHV01000029">
    <property type="protein sequence ID" value="KKB45315.1"/>
    <property type="molecule type" value="Genomic_DNA"/>
</dbReference>
<feature type="compositionally biased region" description="Basic residues" evidence="4">
    <location>
        <begin position="184"/>
        <end position="197"/>
    </location>
</feature>
<evidence type="ECO:0000313" key="6">
    <source>
        <dbReference type="EMBL" id="KKB45315.1"/>
    </source>
</evidence>
<dbReference type="GO" id="GO:0120159">
    <property type="term" value="F:rRNA pseudouridine synthase activity"/>
    <property type="evidence" value="ECO:0007669"/>
    <property type="project" value="UniProtKB-ARBA"/>
</dbReference>
<dbReference type="InterPro" id="IPR002942">
    <property type="entry name" value="S4_RNA-bd"/>
</dbReference>
<dbReference type="FunFam" id="3.10.290.10:FF:000003">
    <property type="entry name" value="Pseudouridine synthase"/>
    <property type="match status" value="1"/>
</dbReference>